<keyword evidence="1" id="KW-0812">Transmembrane</keyword>
<evidence type="ECO:0000313" key="2">
    <source>
        <dbReference type="EMBL" id="TQM64795.1"/>
    </source>
</evidence>
<dbReference type="OrthoDB" id="4871734at2"/>
<evidence type="ECO:0000256" key="1">
    <source>
        <dbReference type="SAM" id="Phobius"/>
    </source>
</evidence>
<feature type="transmembrane region" description="Helical" evidence="1">
    <location>
        <begin position="97"/>
        <end position="120"/>
    </location>
</feature>
<keyword evidence="3" id="KW-1185">Reference proteome</keyword>
<feature type="transmembrane region" description="Helical" evidence="1">
    <location>
        <begin position="31"/>
        <end position="55"/>
    </location>
</feature>
<evidence type="ECO:0000313" key="3">
    <source>
        <dbReference type="Proteomes" id="UP000316747"/>
    </source>
</evidence>
<comment type="caution">
    <text evidence="2">The sequence shown here is derived from an EMBL/GenBank/DDBJ whole genome shotgun (WGS) entry which is preliminary data.</text>
</comment>
<dbReference type="RefSeq" id="WP_141842384.1">
    <property type="nucleotide sequence ID" value="NZ_VFPM01000001.1"/>
</dbReference>
<evidence type="ECO:0008006" key="4">
    <source>
        <dbReference type="Google" id="ProtNLM"/>
    </source>
</evidence>
<reference evidence="2 3" key="1">
    <citation type="submission" date="2019-06" db="EMBL/GenBank/DDBJ databases">
        <title>Genome sequencing of plant associated microbes to promote plant fitness in Sorghum bicolor and Oryza sativa.</title>
        <authorList>
            <person name="Coleman-Derr D."/>
        </authorList>
    </citation>
    <scope>NUCLEOTIDE SEQUENCE [LARGE SCALE GENOMIC DNA]</scope>
    <source>
        <strain evidence="2 3">KV-663</strain>
    </source>
</reference>
<dbReference type="Proteomes" id="UP000316747">
    <property type="component" value="Unassembled WGS sequence"/>
</dbReference>
<name>A0A543I2I4_9MICO</name>
<organism evidence="2 3">
    <name type="scientific">Humibacillus xanthopallidus</name>
    <dbReference type="NCBI Taxonomy" id="412689"/>
    <lineage>
        <taxon>Bacteria</taxon>
        <taxon>Bacillati</taxon>
        <taxon>Actinomycetota</taxon>
        <taxon>Actinomycetes</taxon>
        <taxon>Micrococcales</taxon>
        <taxon>Intrasporangiaceae</taxon>
        <taxon>Humibacillus</taxon>
    </lineage>
</organism>
<feature type="transmembrane region" description="Helical" evidence="1">
    <location>
        <begin position="64"/>
        <end position="85"/>
    </location>
</feature>
<dbReference type="AlphaFoldDB" id="A0A543I2I4"/>
<proteinExistence type="predicted"/>
<keyword evidence="1" id="KW-1133">Transmembrane helix</keyword>
<keyword evidence="1" id="KW-0472">Membrane</keyword>
<dbReference type="EMBL" id="VFPM01000001">
    <property type="protein sequence ID" value="TQM64795.1"/>
    <property type="molecule type" value="Genomic_DNA"/>
</dbReference>
<sequence length="133" mass="13650">MIRFLVRTAIFLGSAAIGLIAADLILEDVSVTASGFLLTVVIYTVVQSVISPFLAKVAASSARALLGGVGLIATFVALLAASLFADSLTISGGAATWVLATLIVWLVTALVTLLLPIALVKLGVESARERRAA</sequence>
<gene>
    <name evidence="2" type="ORF">FBY41_1174</name>
</gene>
<protein>
    <recommendedName>
        <fullName evidence="4">Superfamily IV 4 TMS phage holin</fullName>
    </recommendedName>
</protein>
<accession>A0A543I2I4</accession>